<keyword evidence="1" id="KW-0472">Membrane</keyword>
<keyword evidence="1" id="KW-0812">Transmembrane</keyword>
<gene>
    <name evidence="3" type="ORF">H5J25_07380</name>
</gene>
<accession>A0A974NX24</accession>
<organism evidence="3 4">
    <name type="scientific">Sphingomonas aliaeris</name>
    <dbReference type="NCBI Taxonomy" id="2759526"/>
    <lineage>
        <taxon>Bacteria</taxon>
        <taxon>Pseudomonadati</taxon>
        <taxon>Pseudomonadota</taxon>
        <taxon>Alphaproteobacteria</taxon>
        <taxon>Sphingomonadales</taxon>
        <taxon>Sphingomonadaceae</taxon>
        <taxon>Sphingomonas</taxon>
    </lineage>
</organism>
<dbReference type="EMBL" id="CP061035">
    <property type="protein sequence ID" value="QQV78453.1"/>
    <property type="molecule type" value="Genomic_DNA"/>
</dbReference>
<sequence length="128" mass="14946">MTQRNYYQILGVRPDATQVDIRAAFVRLTKLHHPDIVGDDGDLPWRLQDVQQAYRCLSVSASRDAHDAVLAEAERLHFARQRVVQSRLKRYDRRHPHALPRRYRRRRWPLILLILIGVGGLVSLHLLA</sequence>
<dbReference type="PANTHER" id="PTHR44825:SF1">
    <property type="entry name" value="DNAJ HOMOLOG SUBFAMILY C MEMBER 4"/>
    <property type="match status" value="1"/>
</dbReference>
<dbReference type="PROSITE" id="PS50076">
    <property type="entry name" value="DNAJ_2"/>
    <property type="match status" value="1"/>
</dbReference>
<proteinExistence type="predicted"/>
<name>A0A974NX24_9SPHN</name>
<keyword evidence="4" id="KW-1185">Reference proteome</keyword>
<protein>
    <submittedName>
        <fullName evidence="3">J domain-containing protein</fullName>
    </submittedName>
</protein>
<dbReference type="InterPro" id="IPR036869">
    <property type="entry name" value="J_dom_sf"/>
</dbReference>
<dbReference type="PANTHER" id="PTHR44825">
    <property type="match status" value="1"/>
</dbReference>
<dbReference type="InterPro" id="IPR001623">
    <property type="entry name" value="DnaJ_domain"/>
</dbReference>
<dbReference type="KEGG" id="sari:H5J25_07380"/>
<reference evidence="4" key="1">
    <citation type="submission" date="2020-09" db="EMBL/GenBank/DDBJ databases">
        <title>Sphingomonas sp., a new species isolated from pork steak.</title>
        <authorList>
            <person name="Heidler von Heilborn D."/>
        </authorList>
    </citation>
    <scope>NUCLEOTIDE SEQUENCE [LARGE SCALE GENOMIC DNA]</scope>
</reference>
<feature type="transmembrane region" description="Helical" evidence="1">
    <location>
        <begin position="108"/>
        <end position="127"/>
    </location>
</feature>
<dbReference type="RefSeq" id="WP_202095378.1">
    <property type="nucleotide sequence ID" value="NZ_CP061035.1"/>
</dbReference>
<dbReference type="SUPFAM" id="SSF46565">
    <property type="entry name" value="Chaperone J-domain"/>
    <property type="match status" value="1"/>
</dbReference>
<feature type="domain" description="J" evidence="2">
    <location>
        <begin position="5"/>
        <end position="70"/>
    </location>
</feature>
<dbReference type="SMART" id="SM00271">
    <property type="entry name" value="DnaJ"/>
    <property type="match status" value="1"/>
</dbReference>
<dbReference type="Pfam" id="PF00226">
    <property type="entry name" value="DnaJ"/>
    <property type="match status" value="1"/>
</dbReference>
<dbReference type="Gene3D" id="1.10.287.110">
    <property type="entry name" value="DnaJ domain"/>
    <property type="match status" value="1"/>
</dbReference>
<dbReference type="CDD" id="cd06257">
    <property type="entry name" value="DnaJ"/>
    <property type="match status" value="1"/>
</dbReference>
<dbReference type="Proteomes" id="UP000595894">
    <property type="component" value="Chromosome"/>
</dbReference>
<evidence type="ECO:0000313" key="4">
    <source>
        <dbReference type="Proteomes" id="UP000595894"/>
    </source>
</evidence>
<evidence type="ECO:0000259" key="2">
    <source>
        <dbReference type="PROSITE" id="PS50076"/>
    </source>
</evidence>
<evidence type="ECO:0000313" key="3">
    <source>
        <dbReference type="EMBL" id="QQV78453.1"/>
    </source>
</evidence>
<dbReference type="AlphaFoldDB" id="A0A974NX24"/>
<dbReference type="PRINTS" id="PR00625">
    <property type="entry name" value="JDOMAIN"/>
</dbReference>
<dbReference type="InterPro" id="IPR052763">
    <property type="entry name" value="DnaJ_C4"/>
</dbReference>
<keyword evidence="1" id="KW-1133">Transmembrane helix</keyword>
<evidence type="ECO:0000256" key="1">
    <source>
        <dbReference type="SAM" id="Phobius"/>
    </source>
</evidence>